<dbReference type="AlphaFoldDB" id="A0A1G9RQV4"/>
<dbReference type="InterPro" id="IPR019845">
    <property type="entry name" value="Squalene/phytoene_synthase_CS"/>
</dbReference>
<dbReference type="InterPro" id="IPR044844">
    <property type="entry name" value="Trans_IPPS_euk-type"/>
</dbReference>
<evidence type="ECO:0000256" key="2">
    <source>
        <dbReference type="ARBA" id="ARBA00022679"/>
    </source>
</evidence>
<reference evidence="3 4" key="1">
    <citation type="submission" date="2016-10" db="EMBL/GenBank/DDBJ databases">
        <authorList>
            <person name="de Groot N.N."/>
        </authorList>
    </citation>
    <scope>NUCLEOTIDE SEQUENCE [LARGE SCALE GENOMIC DNA]</scope>
    <source>
        <strain evidence="3 4">SLAS-1</strain>
    </source>
</reference>
<dbReference type="Pfam" id="PF00494">
    <property type="entry name" value="SQS_PSY"/>
    <property type="match status" value="1"/>
</dbReference>
<dbReference type="PANTHER" id="PTHR11626">
    <property type="entry name" value="FARNESYL-DIPHOSPHATE FARNESYLTRANSFERASE"/>
    <property type="match status" value="1"/>
</dbReference>
<dbReference type="STRING" id="321763.SAMN04488692_12326"/>
<dbReference type="OrthoDB" id="9787280at2"/>
<keyword evidence="4" id="KW-1185">Reference proteome</keyword>
<organism evidence="3 4">
    <name type="scientific">Halarsenatibacter silvermanii</name>
    <dbReference type="NCBI Taxonomy" id="321763"/>
    <lineage>
        <taxon>Bacteria</taxon>
        <taxon>Bacillati</taxon>
        <taxon>Bacillota</taxon>
        <taxon>Clostridia</taxon>
        <taxon>Halanaerobiales</taxon>
        <taxon>Halarsenatibacteraceae</taxon>
        <taxon>Halarsenatibacter</taxon>
    </lineage>
</organism>
<accession>A0A1G9RQV4</accession>
<dbReference type="Gene3D" id="1.10.600.10">
    <property type="entry name" value="Farnesyl Diphosphate Synthase"/>
    <property type="match status" value="1"/>
</dbReference>
<keyword evidence="2 3" id="KW-0808">Transferase</keyword>
<proteinExistence type="predicted"/>
<dbReference type="PROSITE" id="PS01044">
    <property type="entry name" value="SQUALEN_PHYTOEN_SYN_1"/>
    <property type="match status" value="1"/>
</dbReference>
<dbReference type="PANTHER" id="PTHR11626:SF2">
    <property type="entry name" value="SQUALENE SYNTHASE"/>
    <property type="match status" value="1"/>
</dbReference>
<comment type="pathway">
    <text evidence="1">Carotenoid biosynthesis.</text>
</comment>
<dbReference type="InterPro" id="IPR002060">
    <property type="entry name" value="Squ/phyt_synthse"/>
</dbReference>
<sequence length="322" mass="37434">MEEEDIKFCREMLEEVSRSFALTIPMLDDELQDPVTIIYLQDRLLDSFEDELPDIDMDTRTEMMDSVVELFDPGRSDPAGLIDRIQGWSFRFEDESLGRLVRNCDRLWKAYRSLPADLREISYPWLEEMNRGMQIYLQESVTSFEDLDDYCYYVAGTVGGFLTDIVLYFAGKKSGGRNVLEENYSEAGIFLQKVNIARDIRADITGRDRVFWPLEELCLTEEELLSSRHRSQALSALAKMIKSARSHIPTLLEYLEAIPDDLPGYRKFYSVNNAMGLATLEHLHKNSDVFTSDEPVKVPRWKTYMIKKFPEKFMGRLAREHV</sequence>
<dbReference type="InterPro" id="IPR008949">
    <property type="entry name" value="Isoprenoid_synthase_dom_sf"/>
</dbReference>
<dbReference type="GO" id="GO:0045338">
    <property type="term" value="P:farnesyl diphosphate metabolic process"/>
    <property type="evidence" value="ECO:0007669"/>
    <property type="project" value="InterPro"/>
</dbReference>
<dbReference type="GO" id="GO:0051996">
    <property type="term" value="F:squalene synthase [NAD(P)H] activity"/>
    <property type="evidence" value="ECO:0007669"/>
    <property type="project" value="InterPro"/>
</dbReference>
<name>A0A1G9RQV4_9FIRM</name>
<evidence type="ECO:0000313" key="4">
    <source>
        <dbReference type="Proteomes" id="UP000199476"/>
    </source>
</evidence>
<evidence type="ECO:0000256" key="1">
    <source>
        <dbReference type="ARBA" id="ARBA00004829"/>
    </source>
</evidence>
<dbReference type="SFLD" id="SFLDS00005">
    <property type="entry name" value="Isoprenoid_Synthase_Type_I"/>
    <property type="match status" value="1"/>
</dbReference>
<dbReference type="RefSeq" id="WP_089761538.1">
    <property type="nucleotide sequence ID" value="NZ_FNGO01000023.1"/>
</dbReference>
<dbReference type="SUPFAM" id="SSF48576">
    <property type="entry name" value="Terpenoid synthases"/>
    <property type="match status" value="1"/>
</dbReference>
<evidence type="ECO:0000313" key="3">
    <source>
        <dbReference type="EMBL" id="SDM25450.1"/>
    </source>
</evidence>
<dbReference type="EMBL" id="FNGO01000023">
    <property type="protein sequence ID" value="SDM25450.1"/>
    <property type="molecule type" value="Genomic_DNA"/>
</dbReference>
<dbReference type="Proteomes" id="UP000199476">
    <property type="component" value="Unassembled WGS sequence"/>
</dbReference>
<dbReference type="SFLD" id="SFLDG01018">
    <property type="entry name" value="Squalene/Phytoene_Synthase_Lik"/>
    <property type="match status" value="1"/>
</dbReference>
<gene>
    <name evidence="3" type="ORF">SAMN04488692_12326</name>
</gene>
<protein>
    <submittedName>
        <fullName evidence="3">Farnesyl-diphosphate farnesyltransferase</fullName>
    </submittedName>
</protein>